<evidence type="ECO:0000256" key="6">
    <source>
        <dbReference type="ARBA" id="ARBA00023273"/>
    </source>
</evidence>
<evidence type="ECO:0000256" key="7">
    <source>
        <dbReference type="SAM" id="Coils"/>
    </source>
</evidence>
<dbReference type="GO" id="GO:0017124">
    <property type="term" value="F:SH3 domain binding"/>
    <property type="evidence" value="ECO:0007669"/>
    <property type="project" value="TreeGrafter"/>
</dbReference>
<keyword evidence="4" id="KW-0677">Repeat</keyword>
<dbReference type="Proteomes" id="UP000288216">
    <property type="component" value="Unassembled WGS sequence"/>
</dbReference>
<dbReference type="OrthoDB" id="9937741at2759"/>
<evidence type="ECO:0000256" key="1">
    <source>
        <dbReference type="ARBA" id="ARBA00004316"/>
    </source>
</evidence>
<feature type="coiled-coil region" evidence="7">
    <location>
        <begin position="185"/>
        <end position="226"/>
    </location>
</feature>
<evidence type="ECO:0000313" key="10">
    <source>
        <dbReference type="Proteomes" id="UP000288216"/>
    </source>
</evidence>
<evidence type="ECO:0000256" key="2">
    <source>
        <dbReference type="ARBA" id="ARBA00004496"/>
    </source>
</evidence>
<feature type="region of interest" description="Disordered" evidence="8">
    <location>
        <begin position="75"/>
        <end position="121"/>
    </location>
</feature>
<sequence>MGRWLGLLLAETGSTTQPEALHYDYVDVETIANIVDAVRHSFWWATSSNNSALYLSDSRTYDEVPYEKVQVEEQKRPVTSQVKRQASMSADASQKINVQTKVKRHGSNANQSKYGKTRAEEDAKRWLTEKEALENQKNSIRKELIQLRKEKKEFREALKLCTADEDAVLSAATSLEKRKRGKKSQIALEEKIRVLEEKCKDKETERVELELKLTQVKENLKKVIARGAEISLSIDSRSDSSGLQVLGRILFLEKKWK</sequence>
<evidence type="ECO:0000256" key="4">
    <source>
        <dbReference type="ARBA" id="ARBA00022737"/>
    </source>
</evidence>
<keyword evidence="10" id="KW-1185">Reference proteome</keyword>
<keyword evidence="3" id="KW-0963">Cytoplasm</keyword>
<comment type="subcellular location">
    <subcellularLocation>
        <location evidence="1">Cell projection</location>
    </subcellularLocation>
    <subcellularLocation>
        <location evidence="2">Cytoplasm</location>
    </subcellularLocation>
</comment>
<evidence type="ECO:0000256" key="8">
    <source>
        <dbReference type="SAM" id="MobiDB-lite"/>
    </source>
</evidence>
<organism evidence="9 10">
    <name type="scientific">Scyliorhinus torazame</name>
    <name type="common">Cloudy catshark</name>
    <name type="synonym">Catulus torazame</name>
    <dbReference type="NCBI Taxonomy" id="75743"/>
    <lineage>
        <taxon>Eukaryota</taxon>
        <taxon>Metazoa</taxon>
        <taxon>Chordata</taxon>
        <taxon>Craniata</taxon>
        <taxon>Vertebrata</taxon>
        <taxon>Chondrichthyes</taxon>
        <taxon>Elasmobranchii</taxon>
        <taxon>Galeomorphii</taxon>
        <taxon>Galeoidea</taxon>
        <taxon>Carcharhiniformes</taxon>
        <taxon>Scyliorhinidae</taxon>
        <taxon>Scyliorhinus</taxon>
    </lineage>
</organism>
<feature type="compositionally biased region" description="Polar residues" evidence="8">
    <location>
        <begin position="77"/>
        <end position="100"/>
    </location>
</feature>
<dbReference type="PANTHER" id="PTHR14338:SF1">
    <property type="entry name" value="ACTIN FILAMENT-ASSOCIATED PROTEIN 1-LIKE 1"/>
    <property type="match status" value="1"/>
</dbReference>
<dbReference type="STRING" id="75743.A0A401NHW8"/>
<dbReference type="PANTHER" id="PTHR14338">
    <property type="entry name" value="ACTIN FILAMENT-ASSOCIATED PROTEIN 1 FAMILY MEMBER"/>
    <property type="match status" value="1"/>
</dbReference>
<evidence type="ECO:0000256" key="5">
    <source>
        <dbReference type="ARBA" id="ARBA00023054"/>
    </source>
</evidence>
<gene>
    <name evidence="9" type="ORF">scyTo_0012745</name>
</gene>
<dbReference type="EMBL" id="BFAA01006253">
    <property type="protein sequence ID" value="GCB60459.1"/>
    <property type="molecule type" value="Genomic_DNA"/>
</dbReference>
<evidence type="ECO:0000256" key="3">
    <source>
        <dbReference type="ARBA" id="ARBA00022490"/>
    </source>
</evidence>
<comment type="caution">
    <text evidence="9">The sequence shown here is derived from an EMBL/GenBank/DDBJ whole genome shotgun (WGS) entry which is preliminary data.</text>
</comment>
<evidence type="ECO:0000313" key="9">
    <source>
        <dbReference type="EMBL" id="GCB60459.1"/>
    </source>
</evidence>
<proteinExistence type="predicted"/>
<reference evidence="9 10" key="1">
    <citation type="journal article" date="2018" name="Nat. Ecol. Evol.">
        <title>Shark genomes provide insights into elasmobranch evolution and the origin of vertebrates.</title>
        <authorList>
            <person name="Hara Y"/>
            <person name="Yamaguchi K"/>
            <person name="Onimaru K"/>
            <person name="Kadota M"/>
            <person name="Koyanagi M"/>
            <person name="Keeley SD"/>
            <person name="Tatsumi K"/>
            <person name="Tanaka K"/>
            <person name="Motone F"/>
            <person name="Kageyama Y"/>
            <person name="Nozu R"/>
            <person name="Adachi N"/>
            <person name="Nishimura O"/>
            <person name="Nakagawa R"/>
            <person name="Tanegashima C"/>
            <person name="Kiyatake I"/>
            <person name="Matsumoto R"/>
            <person name="Murakumo K"/>
            <person name="Nishida K"/>
            <person name="Terakita A"/>
            <person name="Kuratani S"/>
            <person name="Sato K"/>
            <person name="Hyodo S Kuraku.S."/>
        </authorList>
    </citation>
    <scope>NUCLEOTIDE SEQUENCE [LARGE SCALE GENOMIC DNA]</scope>
</reference>
<dbReference type="GO" id="GO:0005829">
    <property type="term" value="C:cytosol"/>
    <property type="evidence" value="ECO:0007669"/>
    <property type="project" value="TreeGrafter"/>
</dbReference>
<dbReference type="InterPro" id="IPR030113">
    <property type="entry name" value="AFAP"/>
</dbReference>
<keyword evidence="5 7" id="KW-0175">Coiled coil</keyword>
<name>A0A401NHW8_SCYTO</name>
<keyword evidence="6" id="KW-0966">Cell projection</keyword>
<protein>
    <submittedName>
        <fullName evidence="9">Uncharacterized protein</fullName>
    </submittedName>
</protein>
<dbReference type="GO" id="GO:0042995">
    <property type="term" value="C:cell projection"/>
    <property type="evidence" value="ECO:0007669"/>
    <property type="project" value="UniProtKB-SubCell"/>
</dbReference>
<accession>A0A401NHW8</accession>
<dbReference type="AlphaFoldDB" id="A0A401NHW8"/>